<dbReference type="PROSITE" id="PS50262">
    <property type="entry name" value="G_PROTEIN_RECEP_F1_2"/>
    <property type="match status" value="1"/>
</dbReference>
<dbReference type="InterPro" id="IPR017452">
    <property type="entry name" value="GPCR_Rhodpsn_7TM"/>
</dbReference>
<dbReference type="OMA" id="RMFYHNY"/>
<evidence type="ECO:0000256" key="8">
    <source>
        <dbReference type="ARBA" id="ARBA00023224"/>
    </source>
</evidence>
<dbReference type="PANTHER" id="PTHR24231">
    <property type="entry name" value="PURINOCEPTOR-RELATED G-PROTEIN COUPLED RECEPTOR"/>
    <property type="match status" value="1"/>
</dbReference>
<dbReference type="PROSITE" id="PS00237">
    <property type="entry name" value="G_PROTEIN_RECEP_F1_1"/>
    <property type="match status" value="1"/>
</dbReference>
<feature type="domain" description="G-protein coupled receptors family 1 profile" evidence="10">
    <location>
        <begin position="43"/>
        <end position="295"/>
    </location>
</feature>
<keyword evidence="11" id="KW-1185">Reference proteome</keyword>
<keyword evidence="8 9" id="KW-0807">Transducer</keyword>
<keyword evidence="7 9" id="KW-0675">Receptor</keyword>
<dbReference type="OrthoDB" id="9927220at2759"/>
<comment type="subcellular location">
    <subcellularLocation>
        <location evidence="1">Cell membrane</location>
        <topology evidence="1">Multi-pass membrane protein</topology>
    </subcellularLocation>
</comment>
<evidence type="ECO:0000256" key="6">
    <source>
        <dbReference type="ARBA" id="ARBA00023136"/>
    </source>
</evidence>
<dbReference type="PANTHER" id="PTHR24231:SF2">
    <property type="entry name" value="P2Y PURINOCEPTOR 1"/>
    <property type="match status" value="1"/>
</dbReference>
<evidence type="ECO:0000313" key="11">
    <source>
        <dbReference type="Proteomes" id="UP000186698"/>
    </source>
</evidence>
<dbReference type="GO" id="GO:0005886">
    <property type="term" value="C:plasma membrane"/>
    <property type="evidence" value="ECO:0000318"/>
    <property type="project" value="GO_Central"/>
</dbReference>
<comment type="similarity">
    <text evidence="9">Belongs to the G-protein coupled receptor 1 family.</text>
</comment>
<dbReference type="PaxDb" id="8355-A0A1L8GIF7"/>
<keyword evidence="4" id="KW-1133">Transmembrane helix</keyword>
<dbReference type="PRINTS" id="PR00237">
    <property type="entry name" value="GPCRRHODOPSN"/>
</dbReference>
<dbReference type="SUPFAM" id="SSF81321">
    <property type="entry name" value="Family A G protein-coupled receptor-like"/>
    <property type="match status" value="1"/>
</dbReference>
<reference evidence="12" key="1">
    <citation type="submission" date="2025-08" db="UniProtKB">
        <authorList>
            <consortium name="RefSeq"/>
        </authorList>
    </citation>
    <scope>IDENTIFICATION</scope>
    <source>
        <strain evidence="12">J_2021</strain>
        <tissue evidence="12">Erythrocytes</tissue>
    </source>
</reference>
<protein>
    <submittedName>
        <fullName evidence="12">P2Y purinoceptor 1</fullName>
    </submittedName>
</protein>
<dbReference type="STRING" id="8355.A0A1L8GIF7"/>
<dbReference type="GO" id="GO:0031686">
    <property type="term" value="F:A1 adenosine receptor binding"/>
    <property type="evidence" value="ECO:0000318"/>
    <property type="project" value="GO_Central"/>
</dbReference>
<dbReference type="RefSeq" id="XP_041445647.1">
    <property type="nucleotide sequence ID" value="XM_041589713.1"/>
</dbReference>
<keyword evidence="3 9" id="KW-0812">Transmembrane</keyword>
<evidence type="ECO:0000256" key="1">
    <source>
        <dbReference type="ARBA" id="ARBA00004651"/>
    </source>
</evidence>
<dbReference type="GO" id="GO:0007200">
    <property type="term" value="P:phospholipase C-activating G protein-coupled receptor signaling pathway"/>
    <property type="evidence" value="ECO:0000318"/>
    <property type="project" value="GO_Central"/>
</dbReference>
<accession>A0A1L8GIF7</accession>
<organism evidence="11 12">
    <name type="scientific">Xenopus laevis</name>
    <name type="common">African clawed frog</name>
    <dbReference type="NCBI Taxonomy" id="8355"/>
    <lineage>
        <taxon>Eukaryota</taxon>
        <taxon>Metazoa</taxon>
        <taxon>Chordata</taxon>
        <taxon>Craniata</taxon>
        <taxon>Vertebrata</taxon>
        <taxon>Euteleostomi</taxon>
        <taxon>Amphibia</taxon>
        <taxon>Batrachia</taxon>
        <taxon>Anura</taxon>
        <taxon>Pipoidea</taxon>
        <taxon>Pipidae</taxon>
        <taxon>Xenopodinae</taxon>
        <taxon>Xenopus</taxon>
        <taxon>Xenopus</taxon>
    </lineage>
</organism>
<evidence type="ECO:0000256" key="5">
    <source>
        <dbReference type="ARBA" id="ARBA00023040"/>
    </source>
</evidence>
<evidence type="ECO:0000313" key="12">
    <source>
        <dbReference type="RefSeq" id="XP_041445647.1"/>
    </source>
</evidence>
<evidence type="ECO:0000256" key="7">
    <source>
        <dbReference type="ARBA" id="ARBA00023170"/>
    </source>
</evidence>
<dbReference type="Proteomes" id="UP000186698">
    <property type="component" value="Chromosome 4L"/>
</dbReference>
<keyword evidence="6" id="KW-0472">Membrane</keyword>
<dbReference type="PRINTS" id="PR01157">
    <property type="entry name" value="P2YPURNOCPTR"/>
</dbReference>
<evidence type="ECO:0000256" key="3">
    <source>
        <dbReference type="ARBA" id="ARBA00022692"/>
    </source>
</evidence>
<dbReference type="InterPro" id="IPR000276">
    <property type="entry name" value="GPCR_Rhodpsn"/>
</dbReference>
<dbReference type="Gene3D" id="1.20.1070.10">
    <property type="entry name" value="Rhodopsin 7-helix transmembrane proteins"/>
    <property type="match status" value="1"/>
</dbReference>
<dbReference type="GO" id="GO:0001621">
    <property type="term" value="F:G protein-coupled ADP receptor activity"/>
    <property type="evidence" value="ECO:0000318"/>
    <property type="project" value="GO_Central"/>
</dbReference>
<evidence type="ECO:0000256" key="2">
    <source>
        <dbReference type="ARBA" id="ARBA00022475"/>
    </source>
</evidence>
<keyword evidence="2" id="KW-1003">Cell membrane</keyword>
<dbReference type="KEGG" id="xla:108713729"/>
<evidence type="ECO:0000256" key="4">
    <source>
        <dbReference type="ARBA" id="ARBA00022989"/>
    </source>
</evidence>
<dbReference type="Pfam" id="PF00001">
    <property type="entry name" value="7tm_1"/>
    <property type="match status" value="1"/>
</dbReference>
<dbReference type="GO" id="GO:0005524">
    <property type="term" value="F:ATP binding"/>
    <property type="evidence" value="ECO:0000318"/>
    <property type="project" value="GO_Central"/>
</dbReference>
<evidence type="ECO:0000256" key="9">
    <source>
        <dbReference type="RuleBase" id="RU000688"/>
    </source>
</evidence>
<dbReference type="GeneID" id="108713729"/>
<evidence type="ECO:0000259" key="10">
    <source>
        <dbReference type="PROSITE" id="PS50262"/>
    </source>
</evidence>
<dbReference type="AlphaFoldDB" id="A0A1L8GIF7"/>
<keyword evidence="5 9" id="KW-0297">G-protein coupled receptor</keyword>
<dbReference type="GO" id="GO:0045031">
    <property type="term" value="F:G protein-coupled ATP receptor activity"/>
    <property type="evidence" value="ECO:0000318"/>
    <property type="project" value="GO_Central"/>
</dbReference>
<gene>
    <name evidence="12" type="primary">LOC108713729</name>
</gene>
<sequence length="328" mass="37287">MGETSEQRAGSDFCQKADSFLGIIQSKVFPATFLFVVLVGLTLNLSVIWILFSRIKRWTRSTVFLCNLALADVAWILCLPCLIYYHFNGLDWSFGDALCKVTRTLYHSCFYCSIYFVSCLSIDRYLAIVHPLKSLRLLRKSQALVLCLSIWAITFITSAPVAFIASTEMCPNNKTICSLYVFSQNTNISLPLSLFTTMVGCLLPFVSICYCYCSSLGQLRELQRLKKRDLLMKLMFSAWVIFALLYLPYHASRNSCIILRVIQPKLDKAIETADAVFFVEMAVSSLNTCINPLFCFLAGAEFREQVCKIAHSMKPLKSWNRSRRVCPM</sequence>
<name>A0A1L8GIF7_XENLA</name>
<proteinExistence type="inferred from homology"/>